<dbReference type="EMBL" id="QGTD01000004">
    <property type="protein sequence ID" value="PWU69960.1"/>
    <property type="molecule type" value="Genomic_DNA"/>
</dbReference>
<evidence type="ECO:0000313" key="2">
    <source>
        <dbReference type="Proteomes" id="UP000245624"/>
    </source>
</evidence>
<gene>
    <name evidence="1" type="ORF">DLJ74_03275</name>
</gene>
<keyword evidence="2" id="KW-1185">Reference proteome</keyword>
<dbReference type="Proteomes" id="UP000245624">
    <property type="component" value="Unassembled WGS sequence"/>
</dbReference>
<dbReference type="RefSeq" id="WP_109983339.1">
    <property type="nucleotide sequence ID" value="NZ_QGTD01000004.1"/>
</dbReference>
<comment type="caution">
    <text evidence="1">The sequence shown here is derived from an EMBL/GenBank/DDBJ whole genome shotgun (WGS) entry which is preliminary data.</text>
</comment>
<dbReference type="OrthoDB" id="9865933at2"/>
<name>A0A317L4P6_9BACI</name>
<dbReference type="AlphaFoldDB" id="A0A317L4P6"/>
<organism evidence="1 2">
    <name type="scientific">Gracilibacillus dipsosauri</name>
    <dbReference type="NCBI Taxonomy" id="178340"/>
    <lineage>
        <taxon>Bacteria</taxon>
        <taxon>Bacillati</taxon>
        <taxon>Bacillota</taxon>
        <taxon>Bacilli</taxon>
        <taxon>Bacillales</taxon>
        <taxon>Bacillaceae</taxon>
        <taxon>Gracilibacillus</taxon>
    </lineage>
</organism>
<evidence type="ECO:0000313" key="1">
    <source>
        <dbReference type="EMBL" id="PWU69960.1"/>
    </source>
</evidence>
<protein>
    <submittedName>
        <fullName evidence="1">Uncharacterized protein</fullName>
    </submittedName>
</protein>
<proteinExistence type="predicted"/>
<reference evidence="1 2" key="1">
    <citation type="submission" date="2018-05" db="EMBL/GenBank/DDBJ databases">
        <title>Genomic analysis of Gracilibacillus dipsosauri DD1 reveals novel features of a salt-tolerant amylase.</title>
        <authorList>
            <person name="Deutch C.E."/>
            <person name="Yang S."/>
        </authorList>
    </citation>
    <scope>NUCLEOTIDE SEQUENCE [LARGE SCALE GENOMIC DNA]</scope>
    <source>
        <strain evidence="1 2">DD1</strain>
    </source>
</reference>
<sequence length="60" mass="7064">MKMTNPESAPNKEKLTIRQTQFLKRFTTIAKEVMNEYQHNTEKQAIVEVEIPTQAKEELE</sequence>
<accession>A0A317L4P6</accession>